<keyword evidence="6 12" id="KW-1133">Transmembrane helix</keyword>
<dbReference type="FunFam" id="3.40.50.2300:FF:000016">
    <property type="entry name" value="Taste 1 receptor member 2"/>
    <property type="match status" value="1"/>
</dbReference>
<dbReference type="InterPro" id="IPR004073">
    <property type="entry name" value="GPCR_3_vmron_rcpt_2"/>
</dbReference>
<comment type="subcellular location">
    <subcellularLocation>
        <location evidence="1">Cell membrane</location>
        <topology evidence="1">Multi-pass membrane protein</topology>
    </subcellularLocation>
</comment>
<dbReference type="PROSITE" id="PS50259">
    <property type="entry name" value="G_PROTEIN_RECEP_F3_4"/>
    <property type="match status" value="1"/>
</dbReference>
<dbReference type="OMA" id="CKTQEGC"/>
<keyword evidence="15" id="KW-1185">Reference proteome</keyword>
<keyword evidence="7" id="KW-0297">G-protein coupled receptor</keyword>
<evidence type="ECO:0000256" key="7">
    <source>
        <dbReference type="ARBA" id="ARBA00023040"/>
    </source>
</evidence>
<keyword evidence="11" id="KW-0807">Transducer</keyword>
<evidence type="ECO:0000256" key="3">
    <source>
        <dbReference type="ARBA" id="ARBA00022475"/>
    </source>
</evidence>
<dbReference type="GeneTree" id="ENSGT00940000154249"/>
<dbReference type="InterPro" id="IPR001828">
    <property type="entry name" value="ANF_lig-bd_rcpt"/>
</dbReference>
<dbReference type="InterPro" id="IPR017979">
    <property type="entry name" value="GPCR_3_CS"/>
</dbReference>
<feature type="domain" description="G-protein coupled receptors family 3 profile" evidence="13">
    <location>
        <begin position="506"/>
        <end position="757"/>
    </location>
</feature>
<reference evidence="15" key="1">
    <citation type="submission" date="2018-12" db="EMBL/GenBank/DDBJ databases">
        <authorList>
            <person name="Yazar S."/>
        </authorList>
    </citation>
    <scope>NUCLEOTIDE SEQUENCE [LARGE SCALE GENOMIC DNA]</scope>
</reference>
<comment type="similarity">
    <text evidence="2">Belongs to the G-protein coupled receptor 3 family.</text>
</comment>
<proteinExistence type="inferred from homology"/>
<keyword evidence="5" id="KW-0732">Signal</keyword>
<reference evidence="14" key="2">
    <citation type="submission" date="2025-08" db="UniProtKB">
        <authorList>
            <consortium name="Ensembl"/>
        </authorList>
    </citation>
    <scope>IDENTIFICATION</scope>
</reference>
<dbReference type="FunFam" id="2.10.50.30:FF:000002">
    <property type="entry name" value="Vomeronasal 2 receptor, h1"/>
    <property type="match status" value="1"/>
</dbReference>
<dbReference type="GO" id="GO:0005886">
    <property type="term" value="C:plasma membrane"/>
    <property type="evidence" value="ECO:0007669"/>
    <property type="project" value="UniProtKB-SubCell"/>
</dbReference>
<dbReference type="PRINTS" id="PR01535">
    <property type="entry name" value="VOMERONASL2R"/>
</dbReference>
<evidence type="ECO:0000256" key="10">
    <source>
        <dbReference type="ARBA" id="ARBA00023180"/>
    </source>
</evidence>
<organism evidence="14 15">
    <name type="scientific">Vombatus ursinus</name>
    <name type="common">Common wombat</name>
    <dbReference type="NCBI Taxonomy" id="29139"/>
    <lineage>
        <taxon>Eukaryota</taxon>
        <taxon>Metazoa</taxon>
        <taxon>Chordata</taxon>
        <taxon>Craniata</taxon>
        <taxon>Vertebrata</taxon>
        <taxon>Euteleostomi</taxon>
        <taxon>Mammalia</taxon>
        <taxon>Metatheria</taxon>
        <taxon>Diprotodontia</taxon>
        <taxon>Vombatidae</taxon>
        <taxon>Vombatus</taxon>
    </lineage>
</organism>
<dbReference type="InterPro" id="IPR038550">
    <property type="entry name" value="GPCR_3_9-Cys_sf"/>
</dbReference>
<dbReference type="Pfam" id="PF07562">
    <property type="entry name" value="NCD3G"/>
    <property type="match status" value="1"/>
</dbReference>
<keyword evidence="3" id="KW-1003">Cell membrane</keyword>
<feature type="transmembrane region" description="Helical" evidence="12">
    <location>
        <begin position="726"/>
        <end position="748"/>
    </location>
</feature>
<protein>
    <recommendedName>
        <fullName evidence="13">G-protein coupled receptors family 3 profile domain-containing protein</fullName>
    </recommendedName>
</protein>
<feature type="transmembrane region" description="Helical" evidence="12">
    <location>
        <begin position="621"/>
        <end position="645"/>
    </location>
</feature>
<dbReference type="Pfam" id="PF00003">
    <property type="entry name" value="7tm_3"/>
    <property type="match status" value="1"/>
</dbReference>
<keyword evidence="8 12" id="KW-0472">Membrane</keyword>
<dbReference type="SUPFAM" id="SSF53822">
    <property type="entry name" value="Periplasmic binding protein-like I"/>
    <property type="match status" value="1"/>
</dbReference>
<dbReference type="Gene3D" id="2.10.50.30">
    <property type="entry name" value="GPCR, family 3, nine cysteines domain"/>
    <property type="match status" value="1"/>
</dbReference>
<evidence type="ECO:0000256" key="1">
    <source>
        <dbReference type="ARBA" id="ARBA00004651"/>
    </source>
</evidence>
<dbReference type="InterPro" id="IPR000068">
    <property type="entry name" value="GPCR_3_Ca_sens_rcpt-rel"/>
</dbReference>
<dbReference type="AlphaFoldDB" id="A0A4X2LAI7"/>
<feature type="transmembrane region" description="Helical" evidence="12">
    <location>
        <begin position="541"/>
        <end position="565"/>
    </location>
</feature>
<dbReference type="InterPro" id="IPR017978">
    <property type="entry name" value="GPCR_3_C"/>
</dbReference>
<dbReference type="InterPro" id="IPR028082">
    <property type="entry name" value="Peripla_BP_I"/>
</dbReference>
<dbReference type="InterPro" id="IPR000337">
    <property type="entry name" value="GPCR_3"/>
</dbReference>
<reference evidence="14" key="3">
    <citation type="submission" date="2025-09" db="UniProtKB">
        <authorList>
            <consortium name="Ensembl"/>
        </authorList>
    </citation>
    <scope>IDENTIFICATION</scope>
</reference>
<evidence type="ECO:0000256" key="9">
    <source>
        <dbReference type="ARBA" id="ARBA00023170"/>
    </source>
</evidence>
<evidence type="ECO:0000256" key="4">
    <source>
        <dbReference type="ARBA" id="ARBA00022692"/>
    </source>
</evidence>
<keyword evidence="9" id="KW-0675">Receptor</keyword>
<feature type="transmembrane region" description="Helical" evidence="12">
    <location>
        <begin position="506"/>
        <end position="529"/>
    </location>
</feature>
<evidence type="ECO:0000256" key="2">
    <source>
        <dbReference type="ARBA" id="ARBA00007242"/>
    </source>
</evidence>
<dbReference type="CDD" id="cd15283">
    <property type="entry name" value="7tmC_V2R_pheromone"/>
    <property type="match status" value="1"/>
</dbReference>
<dbReference type="Pfam" id="PF01094">
    <property type="entry name" value="ANF_receptor"/>
    <property type="match status" value="1"/>
</dbReference>
<feature type="transmembrane region" description="Helical" evidence="12">
    <location>
        <begin position="700"/>
        <end position="720"/>
    </location>
</feature>
<sequence length="799" mass="88614">MSGGVARAFIFAIEEINREVHFLPNLTLGFSVWDSGNSISKALQGIGGLLKAQGDPVPNYSCRSNPPLSAFVGEAHSSLSIPMARWLGLYKFPQVSYASSVVSLSDKTQFPSFLRIIPNDQSWSHGVALVLQYFGWNWVGIVAQDDDFGNQASYLLSDELRKVGICREFLMNIPASNFHKNFQSVARIMGTVSAKAIVVILNTFSFSLMLKGLSGRDVTGKIWIRRNIDDSEIALSCPNISQTLAISRQRGKIPGFSEFLGHLHVDETPENDYIKIFWEKIFGCKWPTLGLPCLSNRTEVEGSKFCTGKEHLQDQTISSLISNALSETYGAYTAVYSIAHALQDLISCDAREGPFGNGTCAESWDFQPWQLLYYLKKVRFWGHHGKEVIFDPNGDSPAAYDILNGQETPPKSFSLVNIGVIDTTGIRMTYAPHSVCSESCLPGFSQIPRQGWPHCCFDCRPCPRGYIAKKRDMEQCEKCPEDQYSNSHRNHCVPKAEVFLTYEEPMGMAVTCAAVSFSLLMVFILGVFVRHRGFPIVRANNAVLSYALLISLALCFLSSLLFLSYPTKATCLLRQTTFGTVFIVAISSIFSKTITVVFAFQATRPGSTIRRWMRPRILNSMVFIFSSIQLTICVIWLGTSAPFPAADTHSQPGYIIIECNEGSVIAFYCVLGYMGFLALGSFIMAFLARNLPDTYNEAKFITFSMLVFCSVWISFLPTYQSTKGKAMVAVEVFAILASSAGLLGCIFVPKCYMILFRLNGHTHKWIKRSPGGTKEIHLHTLPSASCSSASSRVGRKPIK</sequence>
<evidence type="ECO:0000256" key="5">
    <source>
        <dbReference type="ARBA" id="ARBA00022729"/>
    </source>
</evidence>
<dbReference type="PANTHER" id="PTHR24061">
    <property type="entry name" value="CALCIUM-SENSING RECEPTOR-RELATED"/>
    <property type="match status" value="1"/>
</dbReference>
<dbReference type="PROSITE" id="PS00981">
    <property type="entry name" value="G_PROTEIN_RECEP_F3_3"/>
    <property type="match status" value="1"/>
</dbReference>
<dbReference type="Ensembl" id="ENSVURT00010024938.1">
    <property type="protein sequence ID" value="ENSVURP00010021899.1"/>
    <property type="gene ID" value="ENSVURG00010016784.1"/>
</dbReference>
<evidence type="ECO:0000256" key="11">
    <source>
        <dbReference type="ARBA" id="ARBA00023224"/>
    </source>
</evidence>
<dbReference type="InterPro" id="IPR011500">
    <property type="entry name" value="GPCR_3_9-Cys_dom"/>
</dbReference>
<accession>A0A4X2LAI7</accession>
<keyword evidence="10" id="KW-0325">Glycoprotein</keyword>
<keyword evidence="4 12" id="KW-0812">Transmembrane</keyword>
<evidence type="ECO:0000256" key="8">
    <source>
        <dbReference type="ARBA" id="ARBA00023136"/>
    </source>
</evidence>
<dbReference type="PRINTS" id="PR00248">
    <property type="entry name" value="GPCRMGR"/>
</dbReference>
<dbReference type="PANTHER" id="PTHR24061:SF599">
    <property type="entry name" value="G-PROTEIN COUPLED RECEPTORS FAMILY 3 PROFILE DOMAIN-CONTAINING PROTEIN"/>
    <property type="match status" value="1"/>
</dbReference>
<evidence type="ECO:0000256" key="6">
    <source>
        <dbReference type="ARBA" id="ARBA00022989"/>
    </source>
</evidence>
<evidence type="ECO:0000313" key="14">
    <source>
        <dbReference type="Ensembl" id="ENSVURP00010021899.1"/>
    </source>
</evidence>
<evidence type="ECO:0000256" key="12">
    <source>
        <dbReference type="SAM" id="Phobius"/>
    </source>
</evidence>
<dbReference type="STRING" id="29139.ENSVURP00010021899"/>
<evidence type="ECO:0000313" key="15">
    <source>
        <dbReference type="Proteomes" id="UP000314987"/>
    </source>
</evidence>
<dbReference type="Gene3D" id="3.40.50.2300">
    <property type="match status" value="2"/>
</dbReference>
<evidence type="ECO:0000259" key="13">
    <source>
        <dbReference type="PROSITE" id="PS50259"/>
    </source>
</evidence>
<name>A0A4X2LAI7_VOMUR</name>
<feature type="transmembrane region" description="Helical" evidence="12">
    <location>
        <begin position="665"/>
        <end position="688"/>
    </location>
</feature>
<feature type="transmembrane region" description="Helical" evidence="12">
    <location>
        <begin position="577"/>
        <end position="600"/>
    </location>
</feature>
<dbReference type="GO" id="GO:0004930">
    <property type="term" value="F:G protein-coupled receptor activity"/>
    <property type="evidence" value="ECO:0007669"/>
    <property type="project" value="UniProtKB-KW"/>
</dbReference>
<dbReference type="Proteomes" id="UP000314987">
    <property type="component" value="Unassembled WGS sequence"/>
</dbReference>